<protein>
    <recommendedName>
        <fullName evidence="2">Pyruvate flavodoxin/ferredoxin oxidoreductase pyrimidine binding domain-containing protein</fullName>
    </recommendedName>
</protein>
<dbReference type="CDD" id="cd07034">
    <property type="entry name" value="TPP_PYR_PFOR_IOR-alpha_like"/>
    <property type="match status" value="1"/>
</dbReference>
<dbReference type="GO" id="GO:0006979">
    <property type="term" value="P:response to oxidative stress"/>
    <property type="evidence" value="ECO:0007669"/>
    <property type="project" value="TreeGrafter"/>
</dbReference>
<comment type="caution">
    <text evidence="3">The sequence shown here is derived from an EMBL/GenBank/DDBJ whole genome shotgun (WGS) entry which is preliminary data.</text>
</comment>
<dbReference type="InterPro" id="IPR050722">
    <property type="entry name" value="Pyruvate:ferred/Flavod_OxRd"/>
</dbReference>
<feature type="domain" description="Pyruvate flavodoxin/ferredoxin oxidoreductase pyrimidine binding" evidence="2">
    <location>
        <begin position="15"/>
        <end position="87"/>
    </location>
</feature>
<dbReference type="SUPFAM" id="SSF52518">
    <property type="entry name" value="Thiamin diphosphate-binding fold (THDP-binding)"/>
    <property type="match status" value="1"/>
</dbReference>
<dbReference type="PANTHER" id="PTHR32154">
    <property type="entry name" value="PYRUVATE-FLAVODOXIN OXIDOREDUCTASE-RELATED"/>
    <property type="match status" value="1"/>
</dbReference>
<evidence type="ECO:0000256" key="1">
    <source>
        <dbReference type="ARBA" id="ARBA00023002"/>
    </source>
</evidence>
<gene>
    <name evidence="3" type="ORF">S12H4_29746</name>
</gene>
<dbReference type="Gene3D" id="3.40.50.970">
    <property type="match status" value="1"/>
</dbReference>
<dbReference type="InterPro" id="IPR029061">
    <property type="entry name" value="THDP-binding"/>
</dbReference>
<proteinExistence type="predicted"/>
<reference evidence="3" key="1">
    <citation type="journal article" date="2014" name="Front. Microbiol.">
        <title>High frequency of phylogenetically diverse reductive dehalogenase-homologous genes in deep subseafloor sedimentary metagenomes.</title>
        <authorList>
            <person name="Kawai M."/>
            <person name="Futagami T."/>
            <person name="Toyoda A."/>
            <person name="Takaki Y."/>
            <person name="Nishi S."/>
            <person name="Hori S."/>
            <person name="Arai W."/>
            <person name="Tsubouchi T."/>
            <person name="Morono Y."/>
            <person name="Uchiyama I."/>
            <person name="Ito T."/>
            <person name="Fujiyama A."/>
            <person name="Inagaki F."/>
            <person name="Takami H."/>
        </authorList>
    </citation>
    <scope>NUCLEOTIDE SEQUENCE</scope>
    <source>
        <strain evidence="3">Expedition CK06-06</strain>
    </source>
</reference>
<accession>X1T3K3</accession>
<evidence type="ECO:0000313" key="3">
    <source>
        <dbReference type="EMBL" id="GAI99808.1"/>
    </source>
</evidence>
<dbReference type="EMBL" id="BARW01017187">
    <property type="protein sequence ID" value="GAI99808.1"/>
    <property type="molecule type" value="Genomic_DNA"/>
</dbReference>
<dbReference type="Pfam" id="PF01855">
    <property type="entry name" value="POR_N"/>
    <property type="match status" value="1"/>
</dbReference>
<name>X1T3K3_9ZZZZ</name>
<dbReference type="PANTHER" id="PTHR32154:SF14">
    <property type="entry name" value="2-OXOGLUTARATE SYNTHASE SUBUNIT KORA"/>
    <property type="match status" value="1"/>
</dbReference>
<dbReference type="AlphaFoldDB" id="X1T3K3"/>
<keyword evidence="1" id="KW-0560">Oxidoreductase</keyword>
<dbReference type="GO" id="GO:0016491">
    <property type="term" value="F:oxidoreductase activity"/>
    <property type="evidence" value="ECO:0007669"/>
    <property type="project" value="UniProtKB-KW"/>
</dbReference>
<dbReference type="InterPro" id="IPR002880">
    <property type="entry name" value="Pyrv_Fd/Flavodoxin_OxRdtase_N"/>
</dbReference>
<evidence type="ECO:0000259" key="2">
    <source>
        <dbReference type="Pfam" id="PF01855"/>
    </source>
</evidence>
<sequence>MSKKVLMQGNQAVAEAALVAGMKVCAGYPITPSTEVVELLSKKLPSRGGRFIQMEDEIASIGAIIGASSAGKKAMTATSGPGFSLMQ</sequence>
<organism evidence="3">
    <name type="scientific">marine sediment metagenome</name>
    <dbReference type="NCBI Taxonomy" id="412755"/>
    <lineage>
        <taxon>unclassified sequences</taxon>
        <taxon>metagenomes</taxon>
        <taxon>ecological metagenomes</taxon>
    </lineage>
</organism>